<evidence type="ECO:0000256" key="1">
    <source>
        <dbReference type="ARBA" id="ARBA00023002"/>
    </source>
</evidence>
<evidence type="ECO:0000313" key="4">
    <source>
        <dbReference type="Proteomes" id="UP001589707"/>
    </source>
</evidence>
<comment type="caution">
    <text evidence="3">The sequence shown here is derived from an EMBL/GenBank/DDBJ whole genome shotgun (WGS) entry which is preliminary data.</text>
</comment>
<sequence length="382" mass="42012">MRIAVIGAGVLGLCAAYQLMKHGDEVVLIERERPCAGASGRSFAWINANHKQPEPYHWLNRAGIAEHESLQAAHPESEQWFHQTGCLLIDYTHAAPETYAGRLKEAEELSYPVRNVAAQEIRDLEPGISGDSIPQKALFFPSEGHLDIETLASFLLSELARHGTPIISEHVESLELSNNRVRVHMADSVLETDRVIIAAGEQSSRLAATVGARIDMADTRLPCERTHSFLGITEPGVGGVERVIVSDRINVRPRHDGSLFVQIPRSEHRTAEYPSSSLLNEVASAMEQELEILTGRRIRIHDVVLSARSLPDDGLTVAGPLDRENRIFALVTHSGMTLGPLLGRLAAEEIHGISQSMLSPFRPDRFAGSMKRVASDDFIGRQ</sequence>
<reference evidence="3 4" key="1">
    <citation type="submission" date="2024-09" db="EMBL/GenBank/DDBJ databases">
        <authorList>
            <person name="Sun Q."/>
            <person name="Mori K."/>
        </authorList>
    </citation>
    <scope>NUCLEOTIDE SEQUENCE [LARGE SCALE GENOMIC DNA]</scope>
    <source>
        <strain evidence="3 4">JCM 11683</strain>
    </source>
</reference>
<dbReference type="Gene3D" id="3.50.50.60">
    <property type="entry name" value="FAD/NAD(P)-binding domain"/>
    <property type="match status" value="1"/>
</dbReference>
<dbReference type="SUPFAM" id="SSF51905">
    <property type="entry name" value="FAD/NAD(P)-binding domain"/>
    <property type="match status" value="1"/>
</dbReference>
<dbReference type="Gene3D" id="3.30.9.10">
    <property type="entry name" value="D-Amino Acid Oxidase, subunit A, domain 2"/>
    <property type="match status" value="1"/>
</dbReference>
<gene>
    <name evidence="3" type="ORF">ACFFN1_09150</name>
</gene>
<dbReference type="InterPro" id="IPR006076">
    <property type="entry name" value="FAD-dep_OxRdtase"/>
</dbReference>
<dbReference type="EMBL" id="JBHMAU010000057">
    <property type="protein sequence ID" value="MFB9776566.1"/>
    <property type="molecule type" value="Genomic_DNA"/>
</dbReference>
<keyword evidence="1 3" id="KW-0560">Oxidoreductase</keyword>
<proteinExistence type="predicted"/>
<dbReference type="GO" id="GO:0016491">
    <property type="term" value="F:oxidoreductase activity"/>
    <property type="evidence" value="ECO:0007669"/>
    <property type="project" value="UniProtKB-KW"/>
</dbReference>
<protein>
    <submittedName>
        <fullName evidence="3">NAD(P)/FAD-dependent oxidoreductase</fullName>
        <ecNumber evidence="3">1.-.-.-</ecNumber>
    </submittedName>
</protein>
<evidence type="ECO:0000313" key="3">
    <source>
        <dbReference type="EMBL" id="MFB9776566.1"/>
    </source>
</evidence>
<dbReference type="Proteomes" id="UP001589707">
    <property type="component" value="Unassembled WGS sequence"/>
</dbReference>
<dbReference type="PANTHER" id="PTHR13847:SF289">
    <property type="entry name" value="GLYCINE OXIDASE"/>
    <property type="match status" value="1"/>
</dbReference>
<dbReference type="RefSeq" id="WP_376840399.1">
    <property type="nucleotide sequence ID" value="NZ_JBHMAU010000057.1"/>
</dbReference>
<dbReference type="InterPro" id="IPR036188">
    <property type="entry name" value="FAD/NAD-bd_sf"/>
</dbReference>
<dbReference type="PANTHER" id="PTHR13847">
    <property type="entry name" value="SARCOSINE DEHYDROGENASE-RELATED"/>
    <property type="match status" value="1"/>
</dbReference>
<name>A0ABV5X3E2_9MICO</name>
<dbReference type="Pfam" id="PF01266">
    <property type="entry name" value="DAO"/>
    <property type="match status" value="1"/>
</dbReference>
<organism evidence="3 4">
    <name type="scientific">Brevibacterium otitidis</name>
    <dbReference type="NCBI Taxonomy" id="53364"/>
    <lineage>
        <taxon>Bacteria</taxon>
        <taxon>Bacillati</taxon>
        <taxon>Actinomycetota</taxon>
        <taxon>Actinomycetes</taxon>
        <taxon>Micrococcales</taxon>
        <taxon>Brevibacteriaceae</taxon>
        <taxon>Brevibacterium</taxon>
    </lineage>
</organism>
<dbReference type="EC" id="1.-.-.-" evidence="3"/>
<keyword evidence="4" id="KW-1185">Reference proteome</keyword>
<evidence type="ECO:0000259" key="2">
    <source>
        <dbReference type="Pfam" id="PF01266"/>
    </source>
</evidence>
<accession>A0ABV5X3E2</accession>
<feature type="domain" description="FAD dependent oxidoreductase" evidence="2">
    <location>
        <begin position="2"/>
        <end position="348"/>
    </location>
</feature>